<feature type="domain" description="Cupin fold metalloprotein WbuC cupin" evidence="1">
    <location>
        <begin position="18"/>
        <end position="100"/>
    </location>
</feature>
<dbReference type="AlphaFoldDB" id="A0A5D0HTT1"/>
<dbReference type="RefSeq" id="WP_148544046.1">
    <property type="nucleotide sequence ID" value="NZ_VSDQ01000679.1"/>
</dbReference>
<dbReference type="Pfam" id="PF19480">
    <property type="entry name" value="DUF6016"/>
    <property type="match status" value="1"/>
</dbReference>
<evidence type="ECO:0000259" key="1">
    <source>
        <dbReference type="Pfam" id="PF19480"/>
    </source>
</evidence>
<accession>A0A5D0HTT1</accession>
<dbReference type="NCBIfam" id="TIGR04366">
    <property type="entry name" value="cupin_WbuC"/>
    <property type="match status" value="1"/>
</dbReference>
<sequence>MSNFPLATNPPKTDVTLIENALVETAVALSKESPRKRIISPLHKSASDTLHRMLNVIQPGSYIRPHSHETDQKAESIIVLRVGICFLTFDESGNVSSHHNLYANSDTFGVDLEPNVIHSFFALEEDTVIFEVKPGPYIKKQDKGFAEWAPEENSPEADLYLKQLIELTQ</sequence>
<name>A0A5D0HTT1_9FLAO</name>
<evidence type="ECO:0000313" key="3">
    <source>
        <dbReference type="Proteomes" id="UP000323930"/>
    </source>
</evidence>
<keyword evidence="3" id="KW-1185">Reference proteome</keyword>
<dbReference type="EMBL" id="VSDQ01000679">
    <property type="protein sequence ID" value="TYA74803.1"/>
    <property type="molecule type" value="Genomic_DNA"/>
</dbReference>
<dbReference type="OrthoDB" id="9811153at2"/>
<protein>
    <submittedName>
        <fullName evidence="2">Cupin fold metalloprotein, WbuC family</fullName>
    </submittedName>
</protein>
<gene>
    <name evidence="2" type="ORF">FUA24_15970</name>
</gene>
<comment type="caution">
    <text evidence="2">The sequence shown here is derived from an EMBL/GenBank/DDBJ whole genome shotgun (WGS) entry which is preliminary data.</text>
</comment>
<reference evidence="2 3" key="1">
    <citation type="submission" date="2019-08" db="EMBL/GenBank/DDBJ databases">
        <title>Seonamhaeicola sediminis sp. nov., isolated from marine sediment.</title>
        <authorList>
            <person name="Cao W.R."/>
        </authorList>
    </citation>
    <scope>NUCLEOTIDE SEQUENCE [LARGE SCALE GENOMIC DNA]</scope>
    <source>
        <strain evidence="2 3">B011</strain>
    </source>
</reference>
<dbReference type="SUPFAM" id="SSF51182">
    <property type="entry name" value="RmlC-like cupins"/>
    <property type="match status" value="1"/>
</dbReference>
<proteinExistence type="predicted"/>
<dbReference type="InterPro" id="IPR011051">
    <property type="entry name" value="RmlC_Cupin_sf"/>
</dbReference>
<dbReference type="InterPro" id="IPR027565">
    <property type="entry name" value="Cupin_WbuC"/>
</dbReference>
<dbReference type="InterPro" id="IPR046058">
    <property type="entry name" value="WbuC_cupin"/>
</dbReference>
<dbReference type="Proteomes" id="UP000323930">
    <property type="component" value="Unassembled WGS sequence"/>
</dbReference>
<evidence type="ECO:0000313" key="2">
    <source>
        <dbReference type="EMBL" id="TYA74803.1"/>
    </source>
</evidence>
<dbReference type="CDD" id="cd07005">
    <property type="entry name" value="cupin_WbuC-like"/>
    <property type="match status" value="1"/>
</dbReference>
<organism evidence="2 3">
    <name type="scientific">Seonamhaeicola marinus</name>
    <dbReference type="NCBI Taxonomy" id="1912246"/>
    <lineage>
        <taxon>Bacteria</taxon>
        <taxon>Pseudomonadati</taxon>
        <taxon>Bacteroidota</taxon>
        <taxon>Flavobacteriia</taxon>
        <taxon>Flavobacteriales</taxon>
        <taxon>Flavobacteriaceae</taxon>
    </lineage>
</organism>